<dbReference type="Gene3D" id="3.10.450.50">
    <property type="match status" value="1"/>
</dbReference>
<dbReference type="Pfam" id="PF12680">
    <property type="entry name" value="SnoaL_2"/>
    <property type="match status" value="1"/>
</dbReference>
<dbReference type="EMBL" id="JAGIOO010000001">
    <property type="protein sequence ID" value="MBP2472478.1"/>
    <property type="molecule type" value="Genomic_DNA"/>
</dbReference>
<evidence type="ECO:0000313" key="3">
    <source>
        <dbReference type="Proteomes" id="UP001519363"/>
    </source>
</evidence>
<evidence type="ECO:0000313" key="2">
    <source>
        <dbReference type="EMBL" id="MBP2472478.1"/>
    </source>
</evidence>
<accession>A0ABS5A7B2</accession>
<feature type="domain" description="SnoaL-like" evidence="1">
    <location>
        <begin position="12"/>
        <end position="118"/>
    </location>
</feature>
<reference evidence="2 3" key="1">
    <citation type="submission" date="2021-03" db="EMBL/GenBank/DDBJ databases">
        <title>Sequencing the genomes of 1000 actinobacteria strains.</title>
        <authorList>
            <person name="Klenk H.-P."/>
        </authorList>
    </citation>
    <scope>NUCLEOTIDE SEQUENCE [LARGE SCALE GENOMIC DNA]</scope>
    <source>
        <strain evidence="2 3">DSM 44580</strain>
    </source>
</reference>
<gene>
    <name evidence="2" type="ORF">JOF53_001350</name>
</gene>
<sequence>MTRTPEQTVNLMLARLLAKDMDGVADLWALEGVAEFPFAAAGSPPVVHGREAIRQYLANYPELLDVREVPAKTVHHTTDPDTVVVEFTAQGLTVRTGQPYELSYIAVVTTADGEITRYRDYWSPVAVAAALGELPALLTALAEESA</sequence>
<organism evidence="2 3">
    <name type="scientific">Crossiella equi</name>
    <dbReference type="NCBI Taxonomy" id="130796"/>
    <lineage>
        <taxon>Bacteria</taxon>
        <taxon>Bacillati</taxon>
        <taxon>Actinomycetota</taxon>
        <taxon>Actinomycetes</taxon>
        <taxon>Pseudonocardiales</taxon>
        <taxon>Pseudonocardiaceae</taxon>
        <taxon>Crossiella</taxon>
    </lineage>
</organism>
<dbReference type="InterPro" id="IPR032710">
    <property type="entry name" value="NTF2-like_dom_sf"/>
</dbReference>
<name>A0ABS5A7B2_9PSEU</name>
<protein>
    <submittedName>
        <fullName evidence="2">Ketosteroid isomerase-like protein</fullName>
    </submittedName>
</protein>
<dbReference type="InterPro" id="IPR037401">
    <property type="entry name" value="SnoaL-like"/>
</dbReference>
<proteinExistence type="predicted"/>
<dbReference type="Proteomes" id="UP001519363">
    <property type="component" value="Unassembled WGS sequence"/>
</dbReference>
<comment type="caution">
    <text evidence="2">The sequence shown here is derived from an EMBL/GenBank/DDBJ whole genome shotgun (WGS) entry which is preliminary data.</text>
</comment>
<keyword evidence="3" id="KW-1185">Reference proteome</keyword>
<evidence type="ECO:0000259" key="1">
    <source>
        <dbReference type="Pfam" id="PF12680"/>
    </source>
</evidence>
<dbReference type="SUPFAM" id="SSF54427">
    <property type="entry name" value="NTF2-like"/>
    <property type="match status" value="1"/>
</dbReference>
<dbReference type="RefSeq" id="WP_086787193.1">
    <property type="nucleotide sequence ID" value="NZ_JAGIOO010000001.1"/>
</dbReference>